<sequence length="133" mass="14494">MHTATGLGPGEAMRRAVKLRSNLVKRRTSILARLDALLEMLGPGWHSALNADLANKTPLRFLAHYAEPHLFVRLGWAPTDTVSTVTPATAGQSVNLTSGRPRHADIIHEPDARPEHFSRCPALSRSCAIRATT</sequence>
<accession>A0A6G9ZF01</accession>
<name>A0A6G9ZF01_9NOCA</name>
<dbReference type="RefSeq" id="WP_167490890.1">
    <property type="nucleotide sequence ID" value="NZ_CP046173.1"/>
</dbReference>
<gene>
    <name evidence="1" type="ORF">F6W96_40075</name>
</gene>
<dbReference type="AlphaFoldDB" id="A0A6G9ZF01"/>
<organism evidence="1 2">
    <name type="scientific">Nocardia terpenica</name>
    <dbReference type="NCBI Taxonomy" id="455432"/>
    <lineage>
        <taxon>Bacteria</taxon>
        <taxon>Bacillati</taxon>
        <taxon>Actinomycetota</taxon>
        <taxon>Actinomycetes</taxon>
        <taxon>Mycobacteriales</taxon>
        <taxon>Nocardiaceae</taxon>
        <taxon>Nocardia</taxon>
    </lineage>
</organism>
<reference evidence="1 2" key="1">
    <citation type="journal article" date="2019" name="ACS Chem. Biol.">
        <title>Identification and Mobilization of a Cryptic Antibiotic Biosynthesis Gene Locus from a Human-Pathogenic Nocardia Isolate.</title>
        <authorList>
            <person name="Herisse M."/>
            <person name="Ishida K."/>
            <person name="Porter J.L."/>
            <person name="Howden B."/>
            <person name="Hertweck C."/>
            <person name="Stinear T.P."/>
            <person name="Pidot S.J."/>
        </authorList>
    </citation>
    <scope>NUCLEOTIDE SEQUENCE [LARGE SCALE GENOMIC DNA]</scope>
    <source>
        <strain evidence="1 2">AUSMDU00012715</strain>
    </source>
</reference>
<dbReference type="EMBL" id="CP046173">
    <property type="protein sequence ID" value="QIS23563.1"/>
    <property type="molecule type" value="Genomic_DNA"/>
</dbReference>
<evidence type="ECO:0000313" key="1">
    <source>
        <dbReference type="EMBL" id="QIS23563.1"/>
    </source>
</evidence>
<proteinExistence type="predicted"/>
<protein>
    <submittedName>
        <fullName evidence="1">Uncharacterized protein</fullName>
    </submittedName>
</protein>
<evidence type="ECO:0000313" key="2">
    <source>
        <dbReference type="Proteomes" id="UP000500953"/>
    </source>
</evidence>
<dbReference type="Proteomes" id="UP000500953">
    <property type="component" value="Chromosome"/>
</dbReference>